<dbReference type="SUPFAM" id="SSF51905">
    <property type="entry name" value="FAD/NAD(P)-binding domain"/>
    <property type="match status" value="1"/>
</dbReference>
<gene>
    <name evidence="8" type="ORF">AAE3_LOCUS11612</name>
</gene>
<evidence type="ECO:0000313" key="9">
    <source>
        <dbReference type="Proteomes" id="UP000467700"/>
    </source>
</evidence>
<organism evidence="8 9">
    <name type="scientific">Cyclocybe aegerita</name>
    <name type="common">Black poplar mushroom</name>
    <name type="synonym">Agrocybe aegerita</name>
    <dbReference type="NCBI Taxonomy" id="1973307"/>
    <lineage>
        <taxon>Eukaryota</taxon>
        <taxon>Fungi</taxon>
        <taxon>Dikarya</taxon>
        <taxon>Basidiomycota</taxon>
        <taxon>Agaricomycotina</taxon>
        <taxon>Agaricomycetes</taxon>
        <taxon>Agaricomycetidae</taxon>
        <taxon>Agaricales</taxon>
        <taxon>Agaricineae</taxon>
        <taxon>Bolbitiaceae</taxon>
        <taxon>Cyclocybe</taxon>
    </lineage>
</organism>
<dbReference type="Proteomes" id="UP000467700">
    <property type="component" value="Unassembled WGS sequence"/>
</dbReference>
<evidence type="ECO:0000256" key="1">
    <source>
        <dbReference type="ARBA" id="ARBA00001974"/>
    </source>
</evidence>
<evidence type="ECO:0000256" key="4">
    <source>
        <dbReference type="ARBA" id="ARBA00022630"/>
    </source>
</evidence>
<keyword evidence="5 6" id="KW-0274">FAD</keyword>
<dbReference type="InterPro" id="IPR036188">
    <property type="entry name" value="FAD/NAD-bd_sf"/>
</dbReference>
<dbReference type="GO" id="GO:0016614">
    <property type="term" value="F:oxidoreductase activity, acting on CH-OH group of donors"/>
    <property type="evidence" value="ECO:0007669"/>
    <property type="project" value="InterPro"/>
</dbReference>
<name>A0A8S0X754_CYCAE</name>
<dbReference type="InterPro" id="IPR000172">
    <property type="entry name" value="GMC_OxRdtase_N"/>
</dbReference>
<reference evidence="8 9" key="1">
    <citation type="submission" date="2020-01" db="EMBL/GenBank/DDBJ databases">
        <authorList>
            <person name="Gupta K D."/>
        </authorList>
    </citation>
    <scope>NUCLEOTIDE SEQUENCE [LARGE SCALE GENOMIC DNA]</scope>
</reference>
<comment type="cofactor">
    <cofactor evidence="1 6">
        <name>FAD</name>
        <dbReference type="ChEBI" id="CHEBI:57692"/>
    </cofactor>
</comment>
<evidence type="ECO:0000256" key="5">
    <source>
        <dbReference type="ARBA" id="ARBA00022827"/>
    </source>
</evidence>
<feature type="domain" description="Glucose-methanol-choline oxidoreductase N-terminal" evidence="7">
    <location>
        <begin position="38"/>
        <end position="229"/>
    </location>
</feature>
<accession>A0A8S0X754</accession>
<dbReference type="Gene3D" id="3.30.560.10">
    <property type="entry name" value="Glucose Oxidase, domain 3"/>
    <property type="match status" value="2"/>
</dbReference>
<dbReference type="AlphaFoldDB" id="A0A8S0X754"/>
<sequence>MRHGLPSSTNVMFHICKPLSARYLESLLQDAPQLRSQYNYIIVGAGTAGSVLSNRLSAIKRASVLVIEAGGRCAIAIPFLGVTLPRTSVDWNYTSTPQEGLNNRILQYAHGYVLGGSSSINLMTWNRGSDDTWDRFAKITQDSGWSSKLIQKYYLRMSASKMDPLADGHDTTVEFDPSAHGNGPLEVSLPGFPTQLEDKVFRTSQRLGGRFRRTVDLNARKAVGTSWMQSSIGHSKRITPILDLPSVGQNLTDQPFVPSYFTANSNLTFNSVLRNQTVFNANLELGGSSAGPGSVHMEFIFIDGFGAFGPLTQPATRNFLTVASIVVSPLSRMYLIFTAYRKVPYAPASGGNLSLATTNPFDTGGSDARIRCWGPRSIDEGRSEICLRFSLEELEAAHARKFSTIFHHPAVKAAEMLRIVDASIFPVIPVVHTQAAVCTVAERDGDLILGSL</sequence>
<dbReference type="Pfam" id="PF00732">
    <property type="entry name" value="GMC_oxred_N"/>
    <property type="match status" value="1"/>
</dbReference>
<dbReference type="InterPro" id="IPR012132">
    <property type="entry name" value="GMC_OxRdtase"/>
</dbReference>
<feature type="binding site" evidence="6">
    <location>
        <position position="113"/>
    </location>
    <ligand>
        <name>FAD</name>
        <dbReference type="ChEBI" id="CHEBI:57692"/>
    </ligand>
</feature>
<comment type="subunit">
    <text evidence="3">Monomer.</text>
</comment>
<keyword evidence="4" id="KW-0285">Flavoprotein</keyword>
<dbReference type="Gene3D" id="3.50.50.60">
    <property type="entry name" value="FAD/NAD(P)-binding domain"/>
    <property type="match status" value="3"/>
</dbReference>
<protein>
    <recommendedName>
        <fullName evidence="7">Glucose-methanol-choline oxidoreductase N-terminal domain-containing protein</fullName>
    </recommendedName>
</protein>
<dbReference type="EMBL" id="CACVBS010000078">
    <property type="protein sequence ID" value="CAA7269422.1"/>
    <property type="molecule type" value="Genomic_DNA"/>
</dbReference>
<keyword evidence="9" id="KW-1185">Reference proteome</keyword>
<dbReference type="OrthoDB" id="269227at2759"/>
<proteinExistence type="inferred from homology"/>
<comment type="similarity">
    <text evidence="2">Belongs to the GMC oxidoreductase family.</text>
</comment>
<evidence type="ECO:0000256" key="2">
    <source>
        <dbReference type="ARBA" id="ARBA00010790"/>
    </source>
</evidence>
<evidence type="ECO:0000259" key="7">
    <source>
        <dbReference type="Pfam" id="PF00732"/>
    </source>
</evidence>
<dbReference type="PIRSF" id="PIRSF000137">
    <property type="entry name" value="Alcohol_oxidase"/>
    <property type="match status" value="1"/>
</dbReference>
<comment type="caution">
    <text evidence="8">The sequence shown here is derived from an EMBL/GenBank/DDBJ whole genome shotgun (WGS) entry which is preliminary data.</text>
</comment>
<dbReference type="GO" id="GO:0050660">
    <property type="term" value="F:flavin adenine dinucleotide binding"/>
    <property type="evidence" value="ECO:0007669"/>
    <property type="project" value="InterPro"/>
</dbReference>
<evidence type="ECO:0000256" key="6">
    <source>
        <dbReference type="PIRSR" id="PIRSR000137-2"/>
    </source>
</evidence>
<evidence type="ECO:0000313" key="8">
    <source>
        <dbReference type="EMBL" id="CAA7269422.1"/>
    </source>
</evidence>
<dbReference type="PANTHER" id="PTHR11552:SF147">
    <property type="entry name" value="CHOLINE DEHYDROGENASE, MITOCHONDRIAL"/>
    <property type="match status" value="1"/>
</dbReference>
<evidence type="ECO:0000256" key="3">
    <source>
        <dbReference type="ARBA" id="ARBA00011245"/>
    </source>
</evidence>
<dbReference type="PANTHER" id="PTHR11552">
    <property type="entry name" value="GLUCOSE-METHANOL-CHOLINE GMC OXIDOREDUCTASE"/>
    <property type="match status" value="1"/>
</dbReference>